<dbReference type="PROSITE" id="PS00917">
    <property type="entry name" value="ASN_GLN_ASE_2"/>
    <property type="match status" value="1"/>
</dbReference>
<dbReference type="SUPFAM" id="SSF53774">
    <property type="entry name" value="Glutaminase/Asparaginase"/>
    <property type="match status" value="1"/>
</dbReference>
<feature type="active site" evidence="8">
    <location>
        <position position="85"/>
    </location>
</feature>
<dbReference type="PANTHER" id="PTHR11707">
    <property type="entry name" value="L-ASPARAGINASE"/>
    <property type="match status" value="1"/>
</dbReference>
<dbReference type="SFLD" id="SFLDS00057">
    <property type="entry name" value="Glutaminase/Asparaginase"/>
    <property type="match status" value="1"/>
</dbReference>
<dbReference type="Pfam" id="PF00710">
    <property type="entry name" value="Asparaginase"/>
    <property type="match status" value="1"/>
</dbReference>
<dbReference type="InterPro" id="IPR027474">
    <property type="entry name" value="L-asparaginase_N"/>
</dbReference>
<dbReference type="InterPro" id="IPR006033">
    <property type="entry name" value="AsnA_fam"/>
</dbReference>
<evidence type="ECO:0000256" key="2">
    <source>
        <dbReference type="ARBA" id="ARBA00012920"/>
    </source>
</evidence>
<proteinExistence type="inferred from homology"/>
<dbReference type="RefSeq" id="WP_052636110.1">
    <property type="nucleotide sequence ID" value="NZ_FSRH01000002.1"/>
</dbReference>
<comment type="caution">
    <text evidence="11">The sequence shown here is derived from an EMBL/GenBank/DDBJ whole genome shotgun (WGS) entry which is preliminary data.</text>
</comment>
<dbReference type="PANTHER" id="PTHR11707:SF28">
    <property type="entry name" value="60 KDA LYSOPHOSPHOLIPASE"/>
    <property type="match status" value="1"/>
</dbReference>
<dbReference type="InterPro" id="IPR027475">
    <property type="entry name" value="Asparaginase/glutaminase_AS2"/>
</dbReference>
<dbReference type="InterPro" id="IPR006034">
    <property type="entry name" value="Asparaginase/glutaminase-like"/>
</dbReference>
<feature type="active site" evidence="7">
    <location>
        <position position="12"/>
    </location>
</feature>
<dbReference type="Gene3D" id="3.40.50.40">
    <property type="match status" value="1"/>
</dbReference>
<feature type="binding site" evidence="6">
    <location>
        <begin position="85"/>
        <end position="86"/>
    </location>
    <ligand>
        <name>substrate</name>
    </ligand>
</feature>
<evidence type="ECO:0000256" key="3">
    <source>
        <dbReference type="ARBA" id="ARBA00022801"/>
    </source>
</evidence>
<evidence type="ECO:0000256" key="1">
    <source>
        <dbReference type="ARBA" id="ARBA00010518"/>
    </source>
</evidence>
<keyword evidence="12" id="KW-1185">Reference proteome</keyword>
<evidence type="ECO:0000256" key="4">
    <source>
        <dbReference type="ARBA" id="ARBA00049366"/>
    </source>
</evidence>
<evidence type="ECO:0000256" key="5">
    <source>
        <dbReference type="PIRSR" id="PIRSR001220-1"/>
    </source>
</evidence>
<dbReference type="InterPro" id="IPR020827">
    <property type="entry name" value="Asparaginase/glutaminase_AS1"/>
</dbReference>
<feature type="domain" description="Asparaginase/glutaminase C-terminal" evidence="10">
    <location>
        <begin position="207"/>
        <end position="321"/>
    </location>
</feature>
<dbReference type="PROSITE" id="PS51257">
    <property type="entry name" value="PROKAR_LIPOPROTEIN"/>
    <property type="match status" value="1"/>
</dbReference>
<dbReference type="GO" id="GO:0006520">
    <property type="term" value="P:amino acid metabolic process"/>
    <property type="evidence" value="ECO:0007669"/>
    <property type="project" value="InterPro"/>
</dbReference>
<feature type="domain" description="L-asparaginase N-terminal" evidence="9">
    <location>
        <begin position="3"/>
        <end position="186"/>
    </location>
</feature>
<dbReference type="FunFam" id="3.40.50.1170:FF:000001">
    <property type="entry name" value="L-asparaginase 2"/>
    <property type="match status" value="1"/>
</dbReference>
<comment type="catalytic activity">
    <reaction evidence="4">
        <text>L-asparagine + H2O = L-aspartate + NH4(+)</text>
        <dbReference type="Rhea" id="RHEA:21016"/>
        <dbReference type="ChEBI" id="CHEBI:15377"/>
        <dbReference type="ChEBI" id="CHEBI:28938"/>
        <dbReference type="ChEBI" id="CHEBI:29991"/>
        <dbReference type="ChEBI" id="CHEBI:58048"/>
        <dbReference type="EC" id="3.5.1.1"/>
    </reaction>
</comment>
<evidence type="ECO:0000313" key="11">
    <source>
        <dbReference type="EMBL" id="KDR94984.1"/>
    </source>
</evidence>
<organism evidence="11 12">
    <name type="scientific">Peptoclostridium litorale DSM 5388</name>
    <dbReference type="NCBI Taxonomy" id="1121324"/>
    <lineage>
        <taxon>Bacteria</taxon>
        <taxon>Bacillati</taxon>
        <taxon>Bacillota</taxon>
        <taxon>Clostridia</taxon>
        <taxon>Peptostreptococcales</taxon>
        <taxon>Peptoclostridiaceae</taxon>
        <taxon>Peptoclostridium</taxon>
    </lineage>
</organism>
<evidence type="ECO:0000256" key="8">
    <source>
        <dbReference type="PROSITE-ProRule" id="PRU10100"/>
    </source>
</evidence>
<evidence type="ECO:0000259" key="9">
    <source>
        <dbReference type="Pfam" id="PF00710"/>
    </source>
</evidence>
<gene>
    <name evidence="11" type="primary">ansA</name>
    <name evidence="11" type="ORF">CLIT_11c00110</name>
</gene>
<evidence type="ECO:0000256" key="7">
    <source>
        <dbReference type="PROSITE-ProRule" id="PRU10099"/>
    </source>
</evidence>
<dbReference type="CDD" id="cd08963">
    <property type="entry name" value="L-asparaginase_I"/>
    <property type="match status" value="1"/>
</dbReference>
<comment type="similarity">
    <text evidence="1">Belongs to the asparaginase 1 family.</text>
</comment>
<dbReference type="OrthoDB" id="9788068at2"/>
<dbReference type="Proteomes" id="UP000027946">
    <property type="component" value="Unassembled WGS sequence"/>
</dbReference>
<protein>
    <recommendedName>
        <fullName evidence="2">asparaginase</fullName>
        <ecNumber evidence="2">3.5.1.1</ecNumber>
    </recommendedName>
</protein>
<dbReference type="NCBIfam" id="TIGR00519">
    <property type="entry name" value="asnASE_I"/>
    <property type="match status" value="1"/>
</dbReference>
<dbReference type="STRING" id="1121324.CLIT_11c00110"/>
<dbReference type="Gene3D" id="3.40.50.1170">
    <property type="entry name" value="L-asparaginase, N-terminal domain"/>
    <property type="match status" value="1"/>
</dbReference>
<reference evidence="11 12" key="1">
    <citation type="submission" date="2014-03" db="EMBL/GenBank/DDBJ databases">
        <title>Genome sequence of Clostridium litorale W6, DSM 5388.</title>
        <authorList>
            <person name="Poehlein A."/>
            <person name="Jagirdar A."/>
            <person name="Khonsari B."/>
            <person name="Chibani C.M."/>
            <person name="Gutierrez Gutierrez D.A."/>
            <person name="Davydova E."/>
            <person name="Alghaithi H.S."/>
            <person name="Nair K.P."/>
            <person name="Dhamotharan K."/>
            <person name="Chandran L."/>
            <person name="G W."/>
            <person name="Daniel R."/>
        </authorList>
    </citation>
    <scope>NUCLEOTIDE SEQUENCE [LARGE SCALE GENOMIC DNA]</scope>
    <source>
        <strain evidence="11 12">W6</strain>
    </source>
</reference>
<dbReference type="PIRSF" id="PIRSF500176">
    <property type="entry name" value="L_ASNase"/>
    <property type="match status" value="1"/>
</dbReference>
<dbReference type="InterPro" id="IPR037152">
    <property type="entry name" value="L-asparaginase_N_sf"/>
</dbReference>
<feature type="active site" description="O-isoaspartyl threonine intermediate" evidence="5">
    <location>
        <position position="12"/>
    </location>
</feature>
<sequence>MKKILIVATGGTIACSDSGDGLSPKYDVNELLEYIPHVLDLCKIGGELIMNIDSSNMNPSRWKCIAQKIYENYENYDGFVVTHGTDTMAYTSAALTYMLQNMDKPVIITGSQYSIEESGSDAIQNLSDAILFALEDIAGVFVAFDGKLINGTRAMKVKTRSFDAFESVNFPDIATIKYGKIIYNKSILGFYKKHGQQMEFADSICEKIMVLKLFPGINPDIFDYIKNICRGVIIESFGIGGIPFENFDITSKVKELIDEGIAVVVTTQCMEEGVDLNIYEVGKKLSQNNIIFARDMNTEALVPKLMWALGMSKDMGEVKKYIETSFKGDITIETAVLNELQIAK</sequence>
<evidence type="ECO:0000259" key="10">
    <source>
        <dbReference type="Pfam" id="PF17763"/>
    </source>
</evidence>
<dbReference type="EC" id="3.5.1.1" evidence="2"/>
<dbReference type="AlphaFoldDB" id="A0A069RD35"/>
<dbReference type="Pfam" id="PF17763">
    <property type="entry name" value="Asparaginase_C"/>
    <property type="match status" value="1"/>
</dbReference>
<evidence type="ECO:0000256" key="6">
    <source>
        <dbReference type="PIRSR" id="PIRSR001220-2"/>
    </source>
</evidence>
<accession>A0A069RD35</accession>
<dbReference type="InterPro" id="IPR041725">
    <property type="entry name" value="L-asparaginase_I"/>
</dbReference>
<dbReference type="InterPro" id="IPR036152">
    <property type="entry name" value="Asp/glu_Ase-like_sf"/>
</dbReference>
<name>A0A069RD35_PEPLI</name>
<dbReference type="PRINTS" id="PR00139">
    <property type="entry name" value="ASNGLNASE"/>
</dbReference>
<dbReference type="eggNOG" id="COG0252">
    <property type="taxonomic scope" value="Bacteria"/>
</dbReference>
<keyword evidence="3 11" id="KW-0378">Hydrolase</keyword>
<evidence type="ECO:0000313" key="12">
    <source>
        <dbReference type="Proteomes" id="UP000027946"/>
    </source>
</evidence>
<feature type="binding site" evidence="6">
    <location>
        <position position="54"/>
    </location>
    <ligand>
        <name>substrate</name>
    </ligand>
</feature>
<dbReference type="PROSITE" id="PS00144">
    <property type="entry name" value="ASN_GLN_ASE_1"/>
    <property type="match status" value="1"/>
</dbReference>
<dbReference type="PIRSF" id="PIRSF001220">
    <property type="entry name" value="L-ASNase_gatD"/>
    <property type="match status" value="1"/>
</dbReference>
<dbReference type="PROSITE" id="PS51732">
    <property type="entry name" value="ASN_GLN_ASE_3"/>
    <property type="match status" value="1"/>
</dbReference>
<dbReference type="EMBL" id="JJMM01000011">
    <property type="protein sequence ID" value="KDR94984.1"/>
    <property type="molecule type" value="Genomic_DNA"/>
</dbReference>
<dbReference type="SMART" id="SM00870">
    <property type="entry name" value="Asparaginase"/>
    <property type="match status" value="1"/>
</dbReference>
<dbReference type="InterPro" id="IPR027473">
    <property type="entry name" value="L-asparaginase_C"/>
</dbReference>
<dbReference type="GO" id="GO:0004067">
    <property type="term" value="F:asparaginase activity"/>
    <property type="evidence" value="ECO:0007669"/>
    <property type="project" value="UniProtKB-UniRule"/>
</dbReference>
<dbReference type="InterPro" id="IPR040919">
    <property type="entry name" value="Asparaginase_C"/>
</dbReference>